<keyword evidence="2" id="KW-0732">Signal</keyword>
<dbReference type="AlphaFoldDB" id="U4LSE4"/>
<protein>
    <submittedName>
        <fullName evidence="3">Uncharacterized protein</fullName>
    </submittedName>
</protein>
<dbReference type="Proteomes" id="UP000018144">
    <property type="component" value="Unassembled WGS sequence"/>
</dbReference>
<evidence type="ECO:0000313" key="3">
    <source>
        <dbReference type="EMBL" id="CCX34880.1"/>
    </source>
</evidence>
<gene>
    <name evidence="3" type="ORF">PCON_04556</name>
</gene>
<feature type="transmembrane region" description="Helical" evidence="1">
    <location>
        <begin position="116"/>
        <end position="142"/>
    </location>
</feature>
<sequence>MESAHPTVGLVFLLSITYSTITNTMGLHMNGVNETAAIENYKQCMLQLNYTSWGRGDPDVGGIGVFSSLCILCISCVVGFIVVVPLGFYFDLDRSNGIGKQHLKSKRIIDQILRRLNIAFTISLDSILDTAITLSIIVQVGIMVWERVKTQMSRESELGGHLYNWIMLDYVNLITFFPRSAV</sequence>
<keyword evidence="1" id="KW-0812">Transmembrane</keyword>
<accession>U4LSE4</accession>
<feature type="chain" id="PRO_5004651870" evidence="2">
    <location>
        <begin position="27"/>
        <end position="182"/>
    </location>
</feature>
<name>U4LSE4_PYROM</name>
<keyword evidence="4" id="KW-1185">Reference proteome</keyword>
<evidence type="ECO:0000256" key="2">
    <source>
        <dbReference type="SAM" id="SignalP"/>
    </source>
</evidence>
<keyword evidence="1" id="KW-0472">Membrane</keyword>
<proteinExistence type="predicted"/>
<evidence type="ECO:0000256" key="1">
    <source>
        <dbReference type="SAM" id="Phobius"/>
    </source>
</evidence>
<keyword evidence="1" id="KW-1133">Transmembrane helix</keyword>
<reference evidence="3 4" key="1">
    <citation type="journal article" date="2013" name="PLoS Genet.">
        <title>The genome and development-dependent transcriptomes of Pyronema confluens: a window into fungal evolution.</title>
        <authorList>
            <person name="Traeger S."/>
            <person name="Altegoer F."/>
            <person name="Freitag M."/>
            <person name="Gabaldon T."/>
            <person name="Kempken F."/>
            <person name="Kumar A."/>
            <person name="Marcet-Houben M."/>
            <person name="Poggeler S."/>
            <person name="Stajich J.E."/>
            <person name="Nowrousian M."/>
        </authorList>
    </citation>
    <scope>NUCLEOTIDE SEQUENCE [LARGE SCALE GENOMIC DNA]</scope>
    <source>
        <strain evidence="4">CBS 100304</strain>
        <tissue evidence="3">Vegetative mycelium</tissue>
    </source>
</reference>
<evidence type="ECO:0000313" key="4">
    <source>
        <dbReference type="Proteomes" id="UP000018144"/>
    </source>
</evidence>
<organism evidence="3 4">
    <name type="scientific">Pyronema omphalodes (strain CBS 100304)</name>
    <name type="common">Pyronema confluens</name>
    <dbReference type="NCBI Taxonomy" id="1076935"/>
    <lineage>
        <taxon>Eukaryota</taxon>
        <taxon>Fungi</taxon>
        <taxon>Dikarya</taxon>
        <taxon>Ascomycota</taxon>
        <taxon>Pezizomycotina</taxon>
        <taxon>Pezizomycetes</taxon>
        <taxon>Pezizales</taxon>
        <taxon>Pyronemataceae</taxon>
        <taxon>Pyronema</taxon>
    </lineage>
</organism>
<dbReference type="EMBL" id="HF936663">
    <property type="protein sequence ID" value="CCX34880.1"/>
    <property type="molecule type" value="Genomic_DNA"/>
</dbReference>
<feature type="signal peptide" evidence="2">
    <location>
        <begin position="1"/>
        <end position="26"/>
    </location>
</feature>
<feature type="transmembrane region" description="Helical" evidence="1">
    <location>
        <begin position="63"/>
        <end position="90"/>
    </location>
</feature>